<proteinExistence type="inferred from homology"/>
<feature type="domain" description="Jacalin-type lectin" evidence="3">
    <location>
        <begin position="12"/>
        <end position="135"/>
    </location>
</feature>
<dbReference type="GO" id="GO:0030246">
    <property type="term" value="F:carbohydrate binding"/>
    <property type="evidence" value="ECO:0007669"/>
    <property type="project" value="UniProtKB-KW"/>
</dbReference>
<dbReference type="CDD" id="cd09612">
    <property type="entry name" value="Jacalin"/>
    <property type="match status" value="1"/>
</dbReference>
<dbReference type="PANTHER" id="PTHR47293:SF15">
    <property type="entry name" value="JACALIN-RELATED LECTIN 19"/>
    <property type="match status" value="1"/>
</dbReference>
<dbReference type="AlphaFoldDB" id="A0AAV6XDM0"/>
<sequence length="136" mass="14905">MVHMGCEKKQKTIAIGPWGGLGADWFDDGIYDGVRKIIVNYGRCINFIEIVYEKDFKKVVKSHGRLGGENTNQGNAGTSSPIIRSLTFETKWRTFGPFGVQEGTPFSLPMKGGKIVGLIGGSRWYLDAIGAHVKAL</sequence>
<evidence type="ECO:0000256" key="2">
    <source>
        <dbReference type="ARBA" id="ARBA00022734"/>
    </source>
</evidence>
<dbReference type="Pfam" id="PF01419">
    <property type="entry name" value="Jacalin"/>
    <property type="match status" value="1"/>
</dbReference>
<accession>A0AAV6XDM0</accession>
<evidence type="ECO:0000256" key="1">
    <source>
        <dbReference type="ARBA" id="ARBA00006568"/>
    </source>
</evidence>
<name>A0AAV6XDM0_9LAMI</name>
<evidence type="ECO:0000313" key="5">
    <source>
        <dbReference type="Proteomes" id="UP000826271"/>
    </source>
</evidence>
<comment type="caution">
    <text evidence="4">The sequence shown here is derived from an EMBL/GenBank/DDBJ whole genome shotgun (WGS) entry which is preliminary data.</text>
</comment>
<keyword evidence="2" id="KW-0430">Lectin</keyword>
<keyword evidence="5" id="KW-1185">Reference proteome</keyword>
<comment type="similarity">
    <text evidence="1">Belongs to the jacalin lectin family.</text>
</comment>
<dbReference type="SUPFAM" id="SSF51101">
    <property type="entry name" value="Mannose-binding lectins"/>
    <property type="match status" value="1"/>
</dbReference>
<gene>
    <name evidence="4" type="ORF">BUALT_Bualt06G0027600</name>
</gene>
<dbReference type="PANTHER" id="PTHR47293">
    <property type="entry name" value="JACALIN-RELATED LECTIN 3"/>
    <property type="match status" value="1"/>
</dbReference>
<dbReference type="InterPro" id="IPR033734">
    <property type="entry name" value="Jacalin-like_lectin_dom_plant"/>
</dbReference>
<dbReference type="SMART" id="SM00915">
    <property type="entry name" value="Jacalin"/>
    <property type="match status" value="1"/>
</dbReference>
<dbReference type="InterPro" id="IPR001229">
    <property type="entry name" value="Jacalin-like_lectin_dom"/>
</dbReference>
<organism evidence="4 5">
    <name type="scientific">Buddleja alternifolia</name>
    <dbReference type="NCBI Taxonomy" id="168488"/>
    <lineage>
        <taxon>Eukaryota</taxon>
        <taxon>Viridiplantae</taxon>
        <taxon>Streptophyta</taxon>
        <taxon>Embryophyta</taxon>
        <taxon>Tracheophyta</taxon>
        <taxon>Spermatophyta</taxon>
        <taxon>Magnoliopsida</taxon>
        <taxon>eudicotyledons</taxon>
        <taxon>Gunneridae</taxon>
        <taxon>Pentapetalae</taxon>
        <taxon>asterids</taxon>
        <taxon>lamiids</taxon>
        <taxon>Lamiales</taxon>
        <taxon>Scrophulariaceae</taxon>
        <taxon>Buddlejeae</taxon>
        <taxon>Buddleja</taxon>
    </lineage>
</organism>
<dbReference type="Gene3D" id="2.100.10.30">
    <property type="entry name" value="Jacalin-like lectin domain"/>
    <property type="match status" value="2"/>
</dbReference>
<protein>
    <recommendedName>
        <fullName evidence="3">Jacalin-type lectin domain-containing protein</fullName>
    </recommendedName>
</protein>
<dbReference type="PROSITE" id="PS51752">
    <property type="entry name" value="JACALIN_LECTIN"/>
    <property type="match status" value="1"/>
</dbReference>
<reference evidence="4" key="1">
    <citation type="submission" date="2019-10" db="EMBL/GenBank/DDBJ databases">
        <authorList>
            <person name="Zhang R."/>
            <person name="Pan Y."/>
            <person name="Wang J."/>
            <person name="Ma R."/>
            <person name="Yu S."/>
        </authorList>
    </citation>
    <scope>NUCLEOTIDE SEQUENCE</scope>
    <source>
        <strain evidence="4">LA-IB0</strain>
        <tissue evidence="4">Leaf</tissue>
    </source>
</reference>
<evidence type="ECO:0000313" key="4">
    <source>
        <dbReference type="EMBL" id="KAG8380553.1"/>
    </source>
</evidence>
<dbReference type="Proteomes" id="UP000826271">
    <property type="component" value="Unassembled WGS sequence"/>
</dbReference>
<dbReference type="EMBL" id="WHWC01000006">
    <property type="protein sequence ID" value="KAG8380553.1"/>
    <property type="molecule type" value="Genomic_DNA"/>
</dbReference>
<evidence type="ECO:0000259" key="3">
    <source>
        <dbReference type="PROSITE" id="PS51752"/>
    </source>
</evidence>
<dbReference type="InterPro" id="IPR036404">
    <property type="entry name" value="Jacalin-like_lectin_dom_sf"/>
</dbReference>